<reference evidence="3 4" key="1">
    <citation type="journal article" date="2013" name="Genome Announc.">
        <title>Draft Genome Sequence of the Cellulolytic, Mesophilic, Anaerobic Bacterium Clostridium termitidis Strain CT1112 (DSM 5398).</title>
        <authorList>
            <person name="Lal S."/>
            <person name="Ramachandran U."/>
            <person name="Zhang X."/>
            <person name="Munir R."/>
            <person name="Sparling R."/>
            <person name="Levin D.B."/>
        </authorList>
    </citation>
    <scope>NUCLEOTIDE SEQUENCE [LARGE SCALE GENOMIC DNA]</scope>
    <source>
        <strain evidence="3 4">CT1112</strain>
    </source>
</reference>
<dbReference type="eggNOG" id="COG1653">
    <property type="taxonomic scope" value="Bacteria"/>
</dbReference>
<comment type="caution">
    <text evidence="3">The sequence shown here is derived from an EMBL/GenBank/DDBJ whole genome shotgun (WGS) entry which is preliminary data.</text>
</comment>
<keyword evidence="4" id="KW-1185">Reference proteome</keyword>
<dbReference type="SUPFAM" id="SSF53850">
    <property type="entry name" value="Periplasmic binding protein-like II"/>
    <property type="match status" value="1"/>
</dbReference>
<feature type="chain" id="PRO_5004486540" evidence="1">
    <location>
        <begin position="32"/>
        <end position="518"/>
    </location>
</feature>
<protein>
    <submittedName>
        <fullName evidence="3">ABC-type sugar transport system, periplasmic component</fullName>
    </submittedName>
</protein>
<evidence type="ECO:0000313" key="4">
    <source>
        <dbReference type="Proteomes" id="UP000014155"/>
    </source>
</evidence>
<dbReference type="InterPro" id="IPR050490">
    <property type="entry name" value="Bact_solute-bd_prot1"/>
</dbReference>
<dbReference type="PANTHER" id="PTHR43649:SF17">
    <property type="entry name" value="ABC TRANSPORTER SOLUTE BINDING PROTEIN-SUGAR TRANSPORT"/>
    <property type="match status" value="1"/>
</dbReference>
<dbReference type="STRING" id="1195236.CTER_4496"/>
<keyword evidence="1" id="KW-0732">Signal</keyword>
<dbReference type="PROSITE" id="PS51257">
    <property type="entry name" value="PROKAR_LIPOPROTEIN"/>
    <property type="match status" value="1"/>
</dbReference>
<dbReference type="EMBL" id="AORV01000065">
    <property type="protein sequence ID" value="EMS69613.1"/>
    <property type="molecule type" value="Genomic_DNA"/>
</dbReference>
<feature type="domain" description="DUF3502" evidence="2">
    <location>
        <begin position="448"/>
        <end position="515"/>
    </location>
</feature>
<proteinExistence type="predicted"/>
<evidence type="ECO:0000259" key="2">
    <source>
        <dbReference type="Pfam" id="PF12010"/>
    </source>
</evidence>
<sequence>MQKAKRLTGLFLVLCLAITFVVGCGSSDNGAATSTTSTASSSVAAGSSAAAESSVALDPVELKWYVVGNGQPKDIDAVMAKINEWLQPRINATLKLTIFTWGDDFEQKMGAKIASGEEYDITFTSNWAANYLQNAPKGAFVDLTPMLDQYAPKTKALLGDKVIKGASIDGKLYAIPTNKEMAHNWGFLVNKKLADKNGIDLSTIKKFEDIEPALKIIKEKEPGVEPFQTVVGESAYRILDFEKMVDDNVPGAIYGDGRDTKVINDFDAPEAKALFTTLHNWYKAGYIRKDADTITDWQANRKAGKVFSAVASLKPGKDGEESVSSGIEWQQIDITAPMSTTREMTGAMQAISKSSKNPERALMFLELANTEPELCNLINYGIEGTHYTKVSDTKIEQTQAGIDGYNTGTAWLFANQFNTYIFNSEKFESATAKWDQFKAYNDSAKASPILGFTFNAEPVKTKVAALTGVKKQFMPGLETGKSDPAVVLPKFNEKLKAAGLDDVLAEMQKQVDAFTASK</sequence>
<dbReference type="InterPro" id="IPR022627">
    <property type="entry name" value="DUF3502"/>
</dbReference>
<evidence type="ECO:0000256" key="1">
    <source>
        <dbReference type="SAM" id="SignalP"/>
    </source>
</evidence>
<dbReference type="Pfam" id="PF12010">
    <property type="entry name" value="DUF3502"/>
    <property type="match status" value="1"/>
</dbReference>
<dbReference type="Proteomes" id="UP000014155">
    <property type="component" value="Unassembled WGS sequence"/>
</dbReference>
<feature type="signal peptide" evidence="1">
    <location>
        <begin position="1"/>
        <end position="31"/>
    </location>
</feature>
<dbReference type="RefSeq" id="WP_004629888.1">
    <property type="nucleotide sequence ID" value="NZ_AORV01000065.1"/>
</dbReference>
<dbReference type="PATRIC" id="fig|1195236.3.peg.4672"/>
<evidence type="ECO:0000313" key="3">
    <source>
        <dbReference type="EMBL" id="EMS69613.1"/>
    </source>
</evidence>
<organism evidence="3 4">
    <name type="scientific">Ruminiclostridium cellobioparum subsp. termitidis CT1112</name>
    <dbReference type="NCBI Taxonomy" id="1195236"/>
    <lineage>
        <taxon>Bacteria</taxon>
        <taxon>Bacillati</taxon>
        <taxon>Bacillota</taxon>
        <taxon>Clostridia</taxon>
        <taxon>Eubacteriales</taxon>
        <taxon>Oscillospiraceae</taxon>
        <taxon>Ruminiclostridium</taxon>
    </lineage>
</organism>
<keyword evidence="3" id="KW-0813">Transport</keyword>
<dbReference type="AlphaFoldDB" id="S0FMA0"/>
<name>S0FMA0_RUMCE</name>
<keyword evidence="3" id="KW-0762">Sugar transport</keyword>
<gene>
    <name evidence="3" type="ORF">CTER_4496</name>
</gene>
<dbReference type="PANTHER" id="PTHR43649">
    <property type="entry name" value="ARABINOSE-BINDING PROTEIN-RELATED"/>
    <property type="match status" value="1"/>
</dbReference>
<accession>S0FMA0</accession>
<dbReference type="Gene3D" id="3.40.190.10">
    <property type="entry name" value="Periplasmic binding protein-like II"/>
    <property type="match status" value="2"/>
</dbReference>